<reference evidence="2 3" key="1">
    <citation type="submission" date="2014-12" db="EMBL/GenBank/DDBJ databases">
        <title>Genome sequencing of Photobacterium gaetbulicola AD005a.</title>
        <authorList>
            <person name="Adrian T.G.S."/>
            <person name="Chan K.G."/>
        </authorList>
    </citation>
    <scope>NUCLEOTIDE SEQUENCE [LARGE SCALE GENOMIC DNA]</scope>
    <source>
        <strain evidence="2 3">AD005a</strain>
    </source>
</reference>
<gene>
    <name evidence="2" type="ORF">RJ45_04160</name>
</gene>
<accession>A0A0B9H1Q3</accession>
<dbReference type="Proteomes" id="UP000031278">
    <property type="component" value="Unassembled WGS sequence"/>
</dbReference>
<evidence type="ECO:0000313" key="3">
    <source>
        <dbReference type="Proteomes" id="UP000031278"/>
    </source>
</evidence>
<name>A0A0B9H1Q3_9GAMM</name>
<proteinExistence type="predicted"/>
<dbReference type="Pfam" id="PF00583">
    <property type="entry name" value="Acetyltransf_1"/>
    <property type="match status" value="1"/>
</dbReference>
<protein>
    <submittedName>
        <fullName evidence="2">Acetyltransferase</fullName>
    </submittedName>
</protein>
<dbReference type="InterPro" id="IPR000182">
    <property type="entry name" value="GNAT_dom"/>
</dbReference>
<evidence type="ECO:0000259" key="1">
    <source>
        <dbReference type="PROSITE" id="PS51186"/>
    </source>
</evidence>
<dbReference type="InterPro" id="IPR016181">
    <property type="entry name" value="Acyl_CoA_acyltransferase"/>
</dbReference>
<dbReference type="SUPFAM" id="SSF55729">
    <property type="entry name" value="Acyl-CoA N-acyltransferases (Nat)"/>
    <property type="match status" value="1"/>
</dbReference>
<dbReference type="RefSeq" id="WP_039458509.1">
    <property type="nucleotide sequence ID" value="NZ_JWLZ01000040.1"/>
</dbReference>
<evidence type="ECO:0000313" key="2">
    <source>
        <dbReference type="EMBL" id="KHT64866.1"/>
    </source>
</evidence>
<dbReference type="PROSITE" id="PS51186">
    <property type="entry name" value="GNAT"/>
    <property type="match status" value="1"/>
</dbReference>
<feature type="domain" description="N-acetyltransferase" evidence="1">
    <location>
        <begin position="1"/>
        <end position="147"/>
    </location>
</feature>
<dbReference type="EMBL" id="JWLZ01000040">
    <property type="protein sequence ID" value="KHT64866.1"/>
    <property type="molecule type" value="Genomic_DNA"/>
</dbReference>
<comment type="caution">
    <text evidence="2">The sequence shown here is derived from an EMBL/GenBank/DDBJ whole genome shotgun (WGS) entry which is preliminary data.</text>
</comment>
<organism evidence="2 3">
    <name type="scientific">Photobacterium gaetbulicola</name>
    <dbReference type="NCBI Taxonomy" id="1295392"/>
    <lineage>
        <taxon>Bacteria</taxon>
        <taxon>Pseudomonadati</taxon>
        <taxon>Pseudomonadota</taxon>
        <taxon>Gammaproteobacteria</taxon>
        <taxon>Vibrionales</taxon>
        <taxon>Vibrionaceae</taxon>
        <taxon>Photobacterium</taxon>
    </lineage>
</organism>
<dbReference type="AlphaFoldDB" id="A0A0B9H1Q3"/>
<sequence>MLIRTEAPADIMPIDTLLKSVFETEAEAELVMRLRENGKRTLSLVACNDDGELIGHVFFSPVMLDGEDYSWQGLAPMAIKPEYQRQGIGLAMLEEAKQTLAELGYPVIVVLGHPDYYPKVGFAPAAPQGIQCAWPVPEDAFMVLEVVPGAMGDKSGMISYSEEFDVL</sequence>
<keyword evidence="2" id="KW-0808">Transferase</keyword>
<dbReference type="Gene3D" id="3.40.630.30">
    <property type="match status" value="1"/>
</dbReference>
<dbReference type="CDD" id="cd04301">
    <property type="entry name" value="NAT_SF"/>
    <property type="match status" value="1"/>
</dbReference>
<dbReference type="GO" id="GO:0016747">
    <property type="term" value="F:acyltransferase activity, transferring groups other than amino-acyl groups"/>
    <property type="evidence" value="ECO:0007669"/>
    <property type="project" value="InterPro"/>
</dbReference>